<dbReference type="Proteomes" id="UP000199317">
    <property type="component" value="Unassembled WGS sequence"/>
</dbReference>
<dbReference type="Pfam" id="PF20434">
    <property type="entry name" value="BD-FAE"/>
    <property type="match status" value="1"/>
</dbReference>
<protein>
    <submittedName>
        <fullName evidence="5">Acetyl esterase/lipase</fullName>
    </submittedName>
</protein>
<feature type="signal peptide" evidence="3">
    <location>
        <begin position="1"/>
        <end position="32"/>
    </location>
</feature>
<keyword evidence="1" id="KW-0378">Hydrolase</keyword>
<dbReference type="PANTHER" id="PTHR48081:SF9">
    <property type="entry name" value="CARBOXYLESTERASE"/>
    <property type="match status" value="1"/>
</dbReference>
<dbReference type="PANTHER" id="PTHR48081">
    <property type="entry name" value="AB HYDROLASE SUPERFAMILY PROTEIN C4A8.06C"/>
    <property type="match status" value="1"/>
</dbReference>
<gene>
    <name evidence="5" type="ORF">SAMN04489708_109105</name>
</gene>
<dbReference type="EMBL" id="FNJL01000009">
    <property type="protein sequence ID" value="SDP23456.1"/>
    <property type="molecule type" value="Genomic_DNA"/>
</dbReference>
<evidence type="ECO:0000256" key="1">
    <source>
        <dbReference type="ARBA" id="ARBA00022801"/>
    </source>
</evidence>
<evidence type="ECO:0000256" key="3">
    <source>
        <dbReference type="SAM" id="SignalP"/>
    </source>
</evidence>
<evidence type="ECO:0000259" key="4">
    <source>
        <dbReference type="Pfam" id="PF20434"/>
    </source>
</evidence>
<dbReference type="InterPro" id="IPR049492">
    <property type="entry name" value="BD-FAE-like_dom"/>
</dbReference>
<dbReference type="AlphaFoldDB" id="A0A1H0R316"/>
<dbReference type="InterPro" id="IPR029058">
    <property type="entry name" value="AB_hydrolase_fold"/>
</dbReference>
<feature type="domain" description="BD-FAE-like" evidence="4">
    <location>
        <begin position="62"/>
        <end position="248"/>
    </location>
</feature>
<proteinExistence type="predicted"/>
<dbReference type="GO" id="GO:0016787">
    <property type="term" value="F:hydrolase activity"/>
    <property type="evidence" value="ECO:0007669"/>
    <property type="project" value="UniProtKB-KW"/>
</dbReference>
<keyword evidence="3" id="KW-0732">Signal</keyword>
<dbReference type="Gene3D" id="3.40.50.1820">
    <property type="entry name" value="alpha/beta hydrolase"/>
    <property type="match status" value="1"/>
</dbReference>
<keyword evidence="6" id="KW-1185">Reference proteome</keyword>
<evidence type="ECO:0000256" key="2">
    <source>
        <dbReference type="SAM" id="MobiDB-lite"/>
    </source>
</evidence>
<evidence type="ECO:0000313" key="5">
    <source>
        <dbReference type="EMBL" id="SDP23456.1"/>
    </source>
</evidence>
<reference evidence="6" key="1">
    <citation type="submission" date="2016-10" db="EMBL/GenBank/DDBJ databases">
        <authorList>
            <person name="Varghese N."/>
            <person name="Submissions S."/>
        </authorList>
    </citation>
    <scope>NUCLEOTIDE SEQUENCE [LARGE SCALE GENOMIC DNA]</scope>
    <source>
        <strain evidence="6">DSM 17101</strain>
    </source>
</reference>
<name>A0A1H0R316_9BURK</name>
<dbReference type="RefSeq" id="WP_208605995.1">
    <property type="nucleotide sequence ID" value="NZ_CP028290.1"/>
</dbReference>
<sequence length="322" mass="34234">MPPIFSPPTYFWKRTARLAGLLALAAWLSACSGVGTLNALTPRSAAAVDTGVAYGPLPRQRLDVYRPSVAAPAGGWPVVVFFYGGTWHSGERGDYLFLGQALASRGVLALVADYRLYPEVRYPDFVADSARAVAYGLEHAAQLGGNPRRVFAMGHSAGGYNAAMVALDPRWLAATGHAPRELAGWIGLAGPYDFFPTDNPQAQPVFFHPNYPARAQPIEFAHPAVPAQVPRAFLGAPEKDRLVSPQRSTLQLAQALRAAGVPVVLELYPRASHTTLVGAFAWPLRWVAPVLDDVAGFIDSAPPAAPAPTLRDAPLEGARAGG</sequence>
<dbReference type="InterPro" id="IPR050300">
    <property type="entry name" value="GDXG_lipolytic_enzyme"/>
</dbReference>
<evidence type="ECO:0000313" key="6">
    <source>
        <dbReference type="Proteomes" id="UP000199317"/>
    </source>
</evidence>
<dbReference type="SUPFAM" id="SSF53474">
    <property type="entry name" value="alpha/beta-Hydrolases"/>
    <property type="match status" value="1"/>
</dbReference>
<accession>A0A1H0R316</accession>
<feature type="region of interest" description="Disordered" evidence="2">
    <location>
        <begin position="302"/>
        <end position="322"/>
    </location>
</feature>
<organism evidence="5 6">
    <name type="scientific">Paracidovorax cattleyae</name>
    <dbReference type="NCBI Taxonomy" id="80868"/>
    <lineage>
        <taxon>Bacteria</taxon>
        <taxon>Pseudomonadati</taxon>
        <taxon>Pseudomonadota</taxon>
        <taxon>Betaproteobacteria</taxon>
        <taxon>Burkholderiales</taxon>
        <taxon>Comamonadaceae</taxon>
        <taxon>Paracidovorax</taxon>
    </lineage>
</organism>
<feature type="chain" id="PRO_5011518529" evidence="3">
    <location>
        <begin position="33"/>
        <end position="322"/>
    </location>
</feature>